<keyword evidence="2" id="KW-0812">Transmembrane</keyword>
<evidence type="ECO:0000256" key="2">
    <source>
        <dbReference type="SAM" id="Phobius"/>
    </source>
</evidence>
<reference evidence="4 5" key="1">
    <citation type="submission" date="2018-08" db="EMBL/GenBank/DDBJ databases">
        <title>Bacillus jemisoniae sp. nov., Bacillus chryseoplanitiae sp. nov., Bacillus resnikiae sp. nov., and Bacillus frankliniae sp. nov., isolated from Viking spacecraft and associated surfaces.</title>
        <authorList>
            <person name="Seuylemezian A."/>
            <person name="Vaishampayan P."/>
        </authorList>
    </citation>
    <scope>NUCLEOTIDE SEQUENCE [LARGE SCALE GENOMIC DNA]</scope>
    <source>
        <strain evidence="4 5">JJ-247</strain>
    </source>
</reference>
<accession>A0A398B575</accession>
<dbReference type="OrthoDB" id="2168558at2"/>
<feature type="domain" description="DUF1510" evidence="3">
    <location>
        <begin position="127"/>
        <end position="218"/>
    </location>
</feature>
<dbReference type="Proteomes" id="UP000265816">
    <property type="component" value="Unassembled WGS sequence"/>
</dbReference>
<evidence type="ECO:0000259" key="3">
    <source>
        <dbReference type="Pfam" id="PF07423"/>
    </source>
</evidence>
<feature type="compositionally biased region" description="Basic and acidic residues" evidence="1">
    <location>
        <begin position="97"/>
        <end position="127"/>
    </location>
</feature>
<gene>
    <name evidence="4" type="ORF">D1970_14200</name>
</gene>
<dbReference type="Pfam" id="PF07423">
    <property type="entry name" value="DUF1510"/>
    <property type="match status" value="1"/>
</dbReference>
<evidence type="ECO:0000313" key="4">
    <source>
        <dbReference type="EMBL" id="RID83968.1"/>
    </source>
</evidence>
<sequence length="222" mass="23742">MSDGSRSGKLAKRKKTNLVLNGLIAVVVLLIIFVSGKIFFGDSQSTAKDDNTATEAADKSAAPSSSKKAGSGDSEVKSDKNVVESVTADDNDEAVNDEDKEKDKDEKEKLKEEKKKEKDKDKDKTAEDGNWEPVGTVQDEHPSAVYDKNSVDWQEMLKAISSATGVDSSNMTVLWLGNNGGPNSAAGTISANDSGEKYKVEIEWVDGKGWKPVGVEELGGGQ</sequence>
<feature type="region of interest" description="Disordered" evidence="1">
    <location>
        <begin position="44"/>
        <end position="146"/>
    </location>
</feature>
<feature type="compositionally biased region" description="Acidic residues" evidence="1">
    <location>
        <begin position="87"/>
        <end position="96"/>
    </location>
</feature>
<dbReference type="EMBL" id="QWVT01000024">
    <property type="protein sequence ID" value="RID83968.1"/>
    <property type="molecule type" value="Genomic_DNA"/>
</dbReference>
<protein>
    <submittedName>
        <fullName evidence="4">DUF1510 family protein</fullName>
    </submittedName>
</protein>
<feature type="compositionally biased region" description="Low complexity" evidence="1">
    <location>
        <begin position="59"/>
        <end position="73"/>
    </location>
</feature>
<evidence type="ECO:0000256" key="1">
    <source>
        <dbReference type="SAM" id="MobiDB-lite"/>
    </source>
</evidence>
<dbReference type="InterPro" id="IPR009988">
    <property type="entry name" value="DUF1510"/>
</dbReference>
<keyword evidence="5" id="KW-1185">Reference proteome</keyword>
<keyword evidence="2" id="KW-0472">Membrane</keyword>
<comment type="caution">
    <text evidence="4">The sequence shown here is derived from an EMBL/GenBank/DDBJ whole genome shotgun (WGS) entry which is preliminary data.</text>
</comment>
<proteinExistence type="predicted"/>
<organism evidence="4 5">
    <name type="scientific">Mesobacillus zeae</name>
    <dbReference type="NCBI Taxonomy" id="1917180"/>
    <lineage>
        <taxon>Bacteria</taxon>
        <taxon>Bacillati</taxon>
        <taxon>Bacillota</taxon>
        <taxon>Bacilli</taxon>
        <taxon>Bacillales</taxon>
        <taxon>Bacillaceae</taxon>
        <taxon>Mesobacillus</taxon>
    </lineage>
</organism>
<dbReference type="AlphaFoldDB" id="A0A398B575"/>
<evidence type="ECO:0000313" key="5">
    <source>
        <dbReference type="Proteomes" id="UP000265816"/>
    </source>
</evidence>
<name>A0A398B575_9BACI</name>
<feature type="transmembrane region" description="Helical" evidence="2">
    <location>
        <begin position="20"/>
        <end position="40"/>
    </location>
</feature>
<keyword evidence="2" id="KW-1133">Transmembrane helix</keyword>